<comment type="caution">
    <text evidence="3">The sequence shown here is derived from an EMBL/GenBank/DDBJ whole genome shotgun (WGS) entry which is preliminary data.</text>
</comment>
<gene>
    <name evidence="3" type="ORF">B0H17DRAFT_1186417</name>
</gene>
<evidence type="ECO:0000256" key="1">
    <source>
        <dbReference type="SAM" id="MobiDB-lite"/>
    </source>
</evidence>
<sequence length="275" mass="27215">MKTFANLISTAVALSALHSVNAKAVSVRNPVPAERFSLTLSPQRSRSEISSSPTATDSDTASASATASGIVGISTTDSPALTSTTTDIFPTDTGGYVDTTDTSFPTTTLATSASALPSLSLPVNSGSASPTSSASASSAESSGPILSLSDTPVPSGVNPGGPISVRTLSHHSPPQHLIISQTSDSGSGSNDPTILGSSSSRASQPDDSEAVFTTCLVFLPTDTVTATTTDTETGTPTSTVFSFPPTNSASASATASGTASAFSSDAPSAVPSDGF</sequence>
<accession>A0AAD7CM71</accession>
<feature type="region of interest" description="Disordered" evidence="1">
    <location>
        <begin position="38"/>
        <end position="97"/>
    </location>
</feature>
<proteinExistence type="predicted"/>
<evidence type="ECO:0000256" key="2">
    <source>
        <dbReference type="SAM" id="SignalP"/>
    </source>
</evidence>
<feature type="region of interest" description="Disordered" evidence="1">
    <location>
        <begin position="118"/>
        <end position="207"/>
    </location>
</feature>
<dbReference type="Proteomes" id="UP001221757">
    <property type="component" value="Unassembled WGS sequence"/>
</dbReference>
<keyword evidence="4" id="KW-1185">Reference proteome</keyword>
<reference evidence="3" key="1">
    <citation type="submission" date="2023-03" db="EMBL/GenBank/DDBJ databases">
        <title>Massive genome expansion in bonnet fungi (Mycena s.s.) driven by repeated elements and novel gene families across ecological guilds.</title>
        <authorList>
            <consortium name="Lawrence Berkeley National Laboratory"/>
            <person name="Harder C.B."/>
            <person name="Miyauchi S."/>
            <person name="Viragh M."/>
            <person name="Kuo A."/>
            <person name="Thoen E."/>
            <person name="Andreopoulos B."/>
            <person name="Lu D."/>
            <person name="Skrede I."/>
            <person name="Drula E."/>
            <person name="Henrissat B."/>
            <person name="Morin E."/>
            <person name="Kohler A."/>
            <person name="Barry K."/>
            <person name="LaButti K."/>
            <person name="Morin E."/>
            <person name="Salamov A."/>
            <person name="Lipzen A."/>
            <person name="Mereny Z."/>
            <person name="Hegedus B."/>
            <person name="Baldrian P."/>
            <person name="Stursova M."/>
            <person name="Weitz H."/>
            <person name="Taylor A."/>
            <person name="Grigoriev I.V."/>
            <person name="Nagy L.G."/>
            <person name="Martin F."/>
            <person name="Kauserud H."/>
        </authorList>
    </citation>
    <scope>NUCLEOTIDE SEQUENCE</scope>
    <source>
        <strain evidence="3">CBHHK067</strain>
    </source>
</reference>
<feature type="compositionally biased region" description="Low complexity" evidence="1">
    <location>
        <begin position="41"/>
        <end position="97"/>
    </location>
</feature>
<feature type="region of interest" description="Disordered" evidence="1">
    <location>
        <begin position="226"/>
        <end position="275"/>
    </location>
</feature>
<keyword evidence="2" id="KW-0732">Signal</keyword>
<feature type="compositionally biased region" description="Polar residues" evidence="1">
    <location>
        <begin position="166"/>
        <end position="196"/>
    </location>
</feature>
<feature type="compositionally biased region" description="Low complexity" evidence="1">
    <location>
        <begin position="226"/>
        <end position="266"/>
    </location>
</feature>
<evidence type="ECO:0000313" key="4">
    <source>
        <dbReference type="Proteomes" id="UP001221757"/>
    </source>
</evidence>
<feature type="chain" id="PRO_5042004209" evidence="2">
    <location>
        <begin position="23"/>
        <end position="275"/>
    </location>
</feature>
<name>A0AAD7CM71_MYCRO</name>
<dbReference type="AlphaFoldDB" id="A0AAD7CM71"/>
<feature type="compositionally biased region" description="Low complexity" evidence="1">
    <location>
        <begin position="118"/>
        <end position="149"/>
    </location>
</feature>
<evidence type="ECO:0000313" key="3">
    <source>
        <dbReference type="EMBL" id="KAJ7652917.1"/>
    </source>
</evidence>
<protein>
    <submittedName>
        <fullName evidence="3">Uncharacterized protein</fullName>
    </submittedName>
</protein>
<feature type="signal peptide" evidence="2">
    <location>
        <begin position="1"/>
        <end position="22"/>
    </location>
</feature>
<organism evidence="3 4">
    <name type="scientific">Mycena rosella</name>
    <name type="common">Pink bonnet</name>
    <name type="synonym">Agaricus rosellus</name>
    <dbReference type="NCBI Taxonomy" id="1033263"/>
    <lineage>
        <taxon>Eukaryota</taxon>
        <taxon>Fungi</taxon>
        <taxon>Dikarya</taxon>
        <taxon>Basidiomycota</taxon>
        <taxon>Agaricomycotina</taxon>
        <taxon>Agaricomycetes</taxon>
        <taxon>Agaricomycetidae</taxon>
        <taxon>Agaricales</taxon>
        <taxon>Marasmiineae</taxon>
        <taxon>Mycenaceae</taxon>
        <taxon>Mycena</taxon>
    </lineage>
</organism>
<dbReference type="EMBL" id="JARKIE010000342">
    <property type="protein sequence ID" value="KAJ7652917.1"/>
    <property type="molecule type" value="Genomic_DNA"/>
</dbReference>